<dbReference type="InParanoid" id="K2RCI0"/>
<dbReference type="VEuPathDB" id="FungiDB:MPH_12445"/>
<reference evidence="2 3" key="1">
    <citation type="journal article" date="2012" name="BMC Genomics">
        <title>Tools to kill: Genome of one of the most destructive plant pathogenic fungi Macrophomina phaseolina.</title>
        <authorList>
            <person name="Islam M.S."/>
            <person name="Haque M.S."/>
            <person name="Islam M.M."/>
            <person name="Emdad E.M."/>
            <person name="Halim A."/>
            <person name="Hossen Q.M.M."/>
            <person name="Hossain M.Z."/>
            <person name="Ahmed B."/>
            <person name="Rahim S."/>
            <person name="Rahman M.S."/>
            <person name="Alam M.M."/>
            <person name="Hou S."/>
            <person name="Wan X."/>
            <person name="Saito J.A."/>
            <person name="Alam M."/>
        </authorList>
    </citation>
    <scope>NUCLEOTIDE SEQUENCE [LARGE SCALE GENOMIC DNA]</scope>
    <source>
        <strain evidence="2 3">MS6</strain>
    </source>
</reference>
<accession>K2RCI0</accession>
<evidence type="ECO:0000256" key="1">
    <source>
        <dbReference type="SAM" id="MobiDB-lite"/>
    </source>
</evidence>
<name>K2RCI0_MACPH</name>
<dbReference type="EMBL" id="AHHD01000517">
    <property type="protein sequence ID" value="EKG10587.1"/>
    <property type="molecule type" value="Genomic_DNA"/>
</dbReference>
<feature type="compositionally biased region" description="Basic residues" evidence="1">
    <location>
        <begin position="168"/>
        <end position="177"/>
    </location>
</feature>
<proteinExistence type="predicted"/>
<dbReference type="Proteomes" id="UP000007129">
    <property type="component" value="Unassembled WGS sequence"/>
</dbReference>
<feature type="region of interest" description="Disordered" evidence="1">
    <location>
        <begin position="76"/>
        <end position="110"/>
    </location>
</feature>
<dbReference type="AlphaFoldDB" id="K2RCI0"/>
<gene>
    <name evidence="2" type="ORF">MPH_12445</name>
</gene>
<evidence type="ECO:0000313" key="3">
    <source>
        <dbReference type="Proteomes" id="UP000007129"/>
    </source>
</evidence>
<comment type="caution">
    <text evidence="2">The sequence shown here is derived from an EMBL/GenBank/DDBJ whole genome shotgun (WGS) entry which is preliminary data.</text>
</comment>
<protein>
    <submittedName>
        <fullName evidence="2">Uncharacterized protein</fullName>
    </submittedName>
</protein>
<evidence type="ECO:0000313" key="2">
    <source>
        <dbReference type="EMBL" id="EKG10587.1"/>
    </source>
</evidence>
<feature type="region of interest" description="Disordered" evidence="1">
    <location>
        <begin position="138"/>
        <end position="177"/>
    </location>
</feature>
<dbReference type="STRING" id="1126212.K2RCI0"/>
<sequence length="177" mass="20050">MDKTQPFKLLDAYFDAGGNFIDVSNLSRAEICCQLAHHPIYRLPTTIMSSFFQIQTPHWILPTDPQQRAIRAVDRRVDGEEGQPRPGCHSPQARQRLQEPRGWQGQDAHACGNHRRSLHISVRESLKKLKTELDRHPLPALVGPHDVHRGGHGRPAHPGRAWQGPLPRHLRHSGLGR</sequence>
<organism evidence="2 3">
    <name type="scientific">Macrophomina phaseolina (strain MS6)</name>
    <name type="common">Charcoal rot fungus</name>
    <dbReference type="NCBI Taxonomy" id="1126212"/>
    <lineage>
        <taxon>Eukaryota</taxon>
        <taxon>Fungi</taxon>
        <taxon>Dikarya</taxon>
        <taxon>Ascomycota</taxon>
        <taxon>Pezizomycotina</taxon>
        <taxon>Dothideomycetes</taxon>
        <taxon>Dothideomycetes incertae sedis</taxon>
        <taxon>Botryosphaeriales</taxon>
        <taxon>Botryosphaeriaceae</taxon>
        <taxon>Macrophomina</taxon>
    </lineage>
</organism>
<dbReference type="HOGENOM" id="CLU_1518161_0_0_1"/>